<sequence length="57" mass="5976">MRNVVRGIGSIGISFYLGFGIGFVASPDPTGTMPVLIGLLSTVVVTPVLYYSIGKLM</sequence>
<keyword evidence="1" id="KW-1133">Transmembrane helix</keyword>
<dbReference type="RefSeq" id="WP_175542213.1">
    <property type="nucleotide sequence ID" value="NZ_FMZP01000019.1"/>
</dbReference>
<gene>
    <name evidence="3" type="ORF">SAMN04488694_11844</name>
    <name evidence="2" type="ORF">SAMN05192552_101945</name>
</gene>
<dbReference type="STRING" id="392421.SAMN04488694_11844"/>
<evidence type="ECO:0000313" key="3">
    <source>
        <dbReference type="EMBL" id="SET93854.1"/>
    </source>
</evidence>
<feature type="transmembrane region" description="Helical" evidence="1">
    <location>
        <begin position="7"/>
        <end position="25"/>
    </location>
</feature>
<dbReference type="EMBL" id="FMZP01000019">
    <property type="protein sequence ID" value="SDD34662.1"/>
    <property type="molecule type" value="Genomic_DNA"/>
</dbReference>
<feature type="transmembrane region" description="Helical" evidence="1">
    <location>
        <begin position="31"/>
        <end position="53"/>
    </location>
</feature>
<protein>
    <submittedName>
        <fullName evidence="2">Uncharacterized protein</fullName>
    </submittedName>
</protein>
<keyword evidence="1" id="KW-0472">Membrane</keyword>
<evidence type="ECO:0000256" key="1">
    <source>
        <dbReference type="SAM" id="Phobius"/>
    </source>
</evidence>
<dbReference type="EMBL" id="FOIC01000018">
    <property type="protein sequence ID" value="SET93854.1"/>
    <property type="molecule type" value="Genomic_DNA"/>
</dbReference>
<dbReference type="AlphaFoldDB" id="A0A1G6TZS2"/>
<name>A0A1G6TZS2_9EURY</name>
<keyword evidence="4" id="KW-1185">Reference proteome</keyword>
<accession>A0A1G6TZS2</accession>
<keyword evidence="1" id="KW-0812">Transmembrane</keyword>
<dbReference type="OrthoDB" id="257315at2157"/>
<proteinExistence type="predicted"/>
<reference evidence="4 5" key="2">
    <citation type="submission" date="2016-10" db="EMBL/GenBank/DDBJ databases">
        <authorList>
            <person name="Varghese N."/>
            <person name="Submissions S."/>
        </authorList>
    </citation>
    <scope>NUCLEOTIDE SEQUENCE [LARGE SCALE GENOMIC DNA]</scope>
    <source>
        <strain evidence="2 5">CDM_1</strain>
        <strain evidence="4">CDM_6</strain>
    </source>
</reference>
<dbReference type="Proteomes" id="UP000199320">
    <property type="component" value="Unassembled WGS sequence"/>
</dbReference>
<dbReference type="Proteomes" id="UP000324021">
    <property type="component" value="Unassembled WGS sequence"/>
</dbReference>
<evidence type="ECO:0000313" key="2">
    <source>
        <dbReference type="EMBL" id="SDD34662.1"/>
    </source>
</evidence>
<reference evidence="3" key="1">
    <citation type="submission" date="2016-10" db="EMBL/GenBank/DDBJ databases">
        <authorList>
            <person name="de Groot N.N."/>
        </authorList>
    </citation>
    <scope>NUCLEOTIDE SEQUENCE [LARGE SCALE GENOMIC DNA]</scope>
    <source>
        <strain evidence="3">CDM_6</strain>
    </source>
</reference>
<evidence type="ECO:0000313" key="4">
    <source>
        <dbReference type="Proteomes" id="UP000199320"/>
    </source>
</evidence>
<organism evidence="2 5">
    <name type="scientific">Natrinema hispanicum</name>
    <dbReference type="NCBI Taxonomy" id="392421"/>
    <lineage>
        <taxon>Archaea</taxon>
        <taxon>Methanobacteriati</taxon>
        <taxon>Methanobacteriota</taxon>
        <taxon>Stenosarchaea group</taxon>
        <taxon>Halobacteria</taxon>
        <taxon>Halobacteriales</taxon>
        <taxon>Natrialbaceae</taxon>
        <taxon>Natrinema</taxon>
    </lineage>
</organism>
<evidence type="ECO:0000313" key="5">
    <source>
        <dbReference type="Proteomes" id="UP000324021"/>
    </source>
</evidence>